<dbReference type="AlphaFoldDB" id="A0A1M6NNT7"/>
<dbReference type="EMBL" id="FRAG01000018">
    <property type="protein sequence ID" value="SHJ97355.1"/>
    <property type="molecule type" value="Genomic_DNA"/>
</dbReference>
<reference evidence="2 3" key="1">
    <citation type="submission" date="2016-11" db="EMBL/GenBank/DDBJ databases">
        <authorList>
            <person name="Jaros S."/>
            <person name="Januszkiewicz K."/>
            <person name="Wedrychowicz H."/>
        </authorList>
    </citation>
    <scope>NUCLEOTIDE SEQUENCE [LARGE SCALE GENOMIC DNA]</scope>
    <source>
        <strain evidence="2 3">DSM 15212</strain>
    </source>
</reference>
<feature type="transmembrane region" description="Helical" evidence="1">
    <location>
        <begin position="104"/>
        <end position="125"/>
    </location>
</feature>
<dbReference type="Proteomes" id="UP000184465">
    <property type="component" value="Unassembled WGS sequence"/>
</dbReference>
<feature type="transmembrane region" description="Helical" evidence="1">
    <location>
        <begin position="57"/>
        <end position="77"/>
    </location>
</feature>
<keyword evidence="1" id="KW-0812">Transmembrane</keyword>
<evidence type="ECO:0000256" key="1">
    <source>
        <dbReference type="SAM" id="Phobius"/>
    </source>
</evidence>
<feature type="transmembrane region" description="Helical" evidence="1">
    <location>
        <begin position="217"/>
        <end position="237"/>
    </location>
</feature>
<keyword evidence="3" id="KW-1185">Reference proteome</keyword>
<dbReference type="Pfam" id="PF12730">
    <property type="entry name" value="ABC2_membrane_4"/>
    <property type="match status" value="1"/>
</dbReference>
<feature type="transmembrane region" description="Helical" evidence="1">
    <location>
        <begin position="17"/>
        <end position="36"/>
    </location>
</feature>
<keyword evidence="1" id="KW-0472">Membrane</keyword>
<sequence length="243" mass="27987">MFRTLHIEILKLKGSPMIWVSIVGVAVAPILNYLIFLSLKNHEPSAISIERYFEQGYVFLVVLLATVMFGLIATYIFNREYQEGTLGNMLTIPTGRIELIINKMIILLGWIILLLLFAFALSILLNYMGIFMEFSREIIIKYIKVYLLTGVIYFLLTPVTIFITMIFKSYIPSIGFNIFVTISSLVISDTKYEEIFPWSLPYLLTIYEGEFHYPKSYSIAAILLTFIISLMACIVYFNNVDIE</sequence>
<evidence type="ECO:0000313" key="2">
    <source>
        <dbReference type="EMBL" id="SHJ97355.1"/>
    </source>
</evidence>
<feature type="transmembrane region" description="Helical" evidence="1">
    <location>
        <begin position="145"/>
        <end position="167"/>
    </location>
</feature>
<keyword evidence="1" id="KW-1133">Transmembrane helix</keyword>
<dbReference type="OrthoDB" id="4336274at2"/>
<evidence type="ECO:0000313" key="3">
    <source>
        <dbReference type="Proteomes" id="UP000184465"/>
    </source>
</evidence>
<accession>A0A1M6NNT7</accession>
<name>A0A1M6NNT7_PARC5</name>
<dbReference type="RefSeq" id="WP_073149076.1">
    <property type="nucleotide sequence ID" value="NZ_FRAG01000018.1"/>
</dbReference>
<dbReference type="STRING" id="1121301.SAMN02745912_01795"/>
<gene>
    <name evidence="2" type="ORF">SAMN02745912_01795</name>
</gene>
<proteinExistence type="predicted"/>
<protein>
    <submittedName>
        <fullName evidence="2">Bacitracin transport system permease protein</fullName>
    </submittedName>
</protein>
<organism evidence="2 3">
    <name type="scientific">Paramaledivibacter caminithermalis (strain DSM 15212 / CIP 107654 / DViRD3)</name>
    <name type="common">Clostridium caminithermale</name>
    <dbReference type="NCBI Taxonomy" id="1121301"/>
    <lineage>
        <taxon>Bacteria</taxon>
        <taxon>Bacillati</taxon>
        <taxon>Bacillota</taxon>
        <taxon>Clostridia</taxon>
        <taxon>Peptostreptococcales</taxon>
        <taxon>Caminicellaceae</taxon>
        <taxon>Paramaledivibacter</taxon>
    </lineage>
</organism>